<feature type="region of interest" description="Disordered" evidence="1">
    <location>
        <begin position="412"/>
        <end position="502"/>
    </location>
</feature>
<dbReference type="Proteomes" id="UP001219525">
    <property type="component" value="Unassembled WGS sequence"/>
</dbReference>
<organism evidence="2 3">
    <name type="scientific">Mycena pura</name>
    <dbReference type="NCBI Taxonomy" id="153505"/>
    <lineage>
        <taxon>Eukaryota</taxon>
        <taxon>Fungi</taxon>
        <taxon>Dikarya</taxon>
        <taxon>Basidiomycota</taxon>
        <taxon>Agaricomycotina</taxon>
        <taxon>Agaricomycetes</taxon>
        <taxon>Agaricomycetidae</taxon>
        <taxon>Agaricales</taxon>
        <taxon>Marasmiineae</taxon>
        <taxon>Mycenaceae</taxon>
        <taxon>Mycena</taxon>
    </lineage>
</organism>
<evidence type="ECO:0000313" key="2">
    <source>
        <dbReference type="EMBL" id="KAJ7192906.1"/>
    </source>
</evidence>
<dbReference type="AlphaFoldDB" id="A0AAD6UUF8"/>
<feature type="compositionally biased region" description="Basic and acidic residues" evidence="1">
    <location>
        <begin position="442"/>
        <end position="451"/>
    </location>
</feature>
<protein>
    <submittedName>
        <fullName evidence="2">Uncharacterized protein</fullName>
    </submittedName>
</protein>
<feature type="compositionally biased region" description="Low complexity" evidence="1">
    <location>
        <begin position="414"/>
        <end position="431"/>
    </location>
</feature>
<feature type="compositionally biased region" description="Low complexity" evidence="1">
    <location>
        <begin position="1"/>
        <end position="16"/>
    </location>
</feature>
<proteinExistence type="predicted"/>
<accession>A0AAD6UUF8</accession>
<sequence>MYFEYYEPQQQYYDPAPDYDFESTSYEPEETYDDYDEGYGDDYDQPTACDVYAYSGDGNEAEILSYVEEELAHEEFEEEENLEMDFGHGEQSDDEPRGCPPCDERYVLPHYPEYEVDDSPIHTAENVVWQPPFDLDTATEAEIDACAWRSHYARGPPPDVSPDSWYDDMEAWRVSIDASLQAEEAAVLVDDVQALETRVPEVDEPGVYEPAHVTWVADMLAHLHEAHERGELPDNEYEAKLEELQADKLEEQGLLADGWIWNEESGDYWHPERGWGADIDDDEPCSDPPPSLLGTTPDCNVPAGDVSLFTPQDDQLSHLITAISSLTLSKVAVFKPAIIIGRSKTHEITCRSDDITEVVSVLSKLRLGVVGVALFCVLIRCLVLHNKSVKSLMHAPPRRYFIPRLASALRHQLPSQQRRVSRSSSARPVTRNQHRTGRRARSCPDFKRESPPHFATPSAPPTQLKVADAVVPSSPPVPPNIPKSSTTAIPDTGPAPPTSVPESPIAVVNVERAPIPPDICHPCPTSQLAAQRRQNAMRRIFKKGRLTS</sequence>
<feature type="region of interest" description="Disordered" evidence="1">
    <location>
        <begin position="1"/>
        <end position="46"/>
    </location>
</feature>
<comment type="caution">
    <text evidence="2">The sequence shown here is derived from an EMBL/GenBank/DDBJ whole genome shotgun (WGS) entry which is preliminary data.</text>
</comment>
<evidence type="ECO:0000313" key="3">
    <source>
        <dbReference type="Proteomes" id="UP001219525"/>
    </source>
</evidence>
<feature type="compositionally biased region" description="Acidic residues" evidence="1">
    <location>
        <begin position="17"/>
        <end position="44"/>
    </location>
</feature>
<dbReference type="EMBL" id="JARJCW010000114">
    <property type="protein sequence ID" value="KAJ7192906.1"/>
    <property type="molecule type" value="Genomic_DNA"/>
</dbReference>
<reference evidence="2" key="1">
    <citation type="submission" date="2023-03" db="EMBL/GenBank/DDBJ databases">
        <title>Massive genome expansion in bonnet fungi (Mycena s.s.) driven by repeated elements and novel gene families across ecological guilds.</title>
        <authorList>
            <consortium name="Lawrence Berkeley National Laboratory"/>
            <person name="Harder C.B."/>
            <person name="Miyauchi S."/>
            <person name="Viragh M."/>
            <person name="Kuo A."/>
            <person name="Thoen E."/>
            <person name="Andreopoulos B."/>
            <person name="Lu D."/>
            <person name="Skrede I."/>
            <person name="Drula E."/>
            <person name="Henrissat B."/>
            <person name="Morin E."/>
            <person name="Kohler A."/>
            <person name="Barry K."/>
            <person name="LaButti K."/>
            <person name="Morin E."/>
            <person name="Salamov A."/>
            <person name="Lipzen A."/>
            <person name="Mereny Z."/>
            <person name="Hegedus B."/>
            <person name="Baldrian P."/>
            <person name="Stursova M."/>
            <person name="Weitz H."/>
            <person name="Taylor A."/>
            <person name="Grigoriev I.V."/>
            <person name="Nagy L.G."/>
            <person name="Martin F."/>
            <person name="Kauserud H."/>
        </authorList>
    </citation>
    <scope>NUCLEOTIDE SEQUENCE</scope>
    <source>
        <strain evidence="2">9144</strain>
    </source>
</reference>
<keyword evidence="3" id="KW-1185">Reference proteome</keyword>
<gene>
    <name evidence="2" type="ORF">GGX14DRAFT_405964</name>
</gene>
<name>A0AAD6UUF8_9AGAR</name>
<feature type="compositionally biased region" description="Basic residues" evidence="1">
    <location>
        <begin position="432"/>
        <end position="441"/>
    </location>
</feature>
<evidence type="ECO:0000256" key="1">
    <source>
        <dbReference type="SAM" id="MobiDB-lite"/>
    </source>
</evidence>